<comment type="caution">
    <text evidence="2">The sequence shown here is derived from an EMBL/GenBank/DDBJ whole genome shotgun (WGS) entry which is preliminary data.</text>
</comment>
<dbReference type="AlphaFoldDB" id="A3K0F4"/>
<gene>
    <name evidence="1" type="primary">rlmJ</name>
    <name evidence="2" type="ORF">SSE37_23544</name>
</gene>
<keyword evidence="1" id="KW-0489">Methyltransferase</keyword>
<dbReference type="GO" id="GO:0036307">
    <property type="term" value="F:23S rRNA (adenine(2030)-N(6))-methyltransferase activity"/>
    <property type="evidence" value="ECO:0007669"/>
    <property type="project" value="UniProtKB-UniRule"/>
</dbReference>
<feature type="active site" description="Proton acceptor" evidence="1">
    <location>
        <position position="174"/>
    </location>
</feature>
<organism evidence="2 3">
    <name type="scientific">Sagittula stellata (strain ATCC 700073 / DSM 11524 / E-37)</name>
    <dbReference type="NCBI Taxonomy" id="388399"/>
    <lineage>
        <taxon>Bacteria</taxon>
        <taxon>Pseudomonadati</taxon>
        <taxon>Pseudomonadota</taxon>
        <taxon>Alphaproteobacteria</taxon>
        <taxon>Rhodobacterales</taxon>
        <taxon>Roseobacteraceae</taxon>
        <taxon>Sagittula</taxon>
    </lineage>
</organism>
<dbReference type="PANTHER" id="PTHR37426:SF1">
    <property type="entry name" value="RIBOSOMAL RNA LARGE SUBUNIT METHYLTRANSFERASE J"/>
    <property type="match status" value="1"/>
</dbReference>
<feature type="binding site" evidence="1">
    <location>
        <begin position="153"/>
        <end position="154"/>
    </location>
    <ligand>
        <name>S-adenosyl-L-methionine</name>
        <dbReference type="ChEBI" id="CHEBI:59789"/>
    </ligand>
</feature>
<dbReference type="eggNOG" id="COG2961">
    <property type="taxonomic scope" value="Bacteria"/>
</dbReference>
<proteinExistence type="inferred from homology"/>
<keyword evidence="1" id="KW-0694">RNA-binding</keyword>
<dbReference type="HAMAP" id="MF_00934">
    <property type="entry name" value="23SrRNA_methyltr_J"/>
    <property type="match status" value="1"/>
</dbReference>
<keyword evidence="1" id="KW-0949">S-adenosyl-L-methionine</keyword>
<name>A3K0F4_SAGS3</name>
<dbReference type="Pfam" id="PF04378">
    <property type="entry name" value="RsmJ"/>
    <property type="match status" value="1"/>
</dbReference>
<reference evidence="2 3" key="1">
    <citation type="submission" date="2006-06" db="EMBL/GenBank/DDBJ databases">
        <authorList>
            <person name="Moran M.A."/>
            <person name="Ferriera S."/>
            <person name="Johnson J."/>
            <person name="Kravitz S."/>
            <person name="Beeson K."/>
            <person name="Sutton G."/>
            <person name="Rogers Y.-H."/>
            <person name="Friedman R."/>
            <person name="Frazier M."/>
            <person name="Venter J.C."/>
        </authorList>
    </citation>
    <scope>NUCLEOTIDE SEQUENCE [LARGE SCALE GENOMIC DNA]</scope>
    <source>
        <strain evidence="2 3">E-37</strain>
    </source>
</reference>
<dbReference type="InterPro" id="IPR029063">
    <property type="entry name" value="SAM-dependent_MTases_sf"/>
</dbReference>
<feature type="binding site" evidence="1">
    <location>
        <position position="56"/>
    </location>
    <ligand>
        <name>S-adenosyl-L-methionine</name>
        <dbReference type="ChEBI" id="CHEBI:59789"/>
    </ligand>
</feature>
<feature type="binding site" evidence="1">
    <location>
        <position position="174"/>
    </location>
    <ligand>
        <name>S-adenosyl-L-methionine</name>
        <dbReference type="ChEBI" id="CHEBI:59789"/>
    </ligand>
</feature>
<accession>A3K0F4</accession>
<dbReference type="GO" id="GO:0003723">
    <property type="term" value="F:RNA binding"/>
    <property type="evidence" value="ECO:0007669"/>
    <property type="project" value="UniProtKB-UniRule"/>
</dbReference>
<feature type="site" description="Interaction with substrate rRNA" evidence="1">
    <location>
        <position position="18"/>
    </location>
</feature>
<comment type="similarity">
    <text evidence="1">Belongs to the RlmJ family.</text>
</comment>
<comment type="catalytic activity">
    <reaction evidence="1">
        <text>adenosine(2030) in 23S rRNA + S-adenosyl-L-methionine = N(6)-methyladenosine(2030) in 23S rRNA + S-adenosyl-L-homocysteine + H(+)</text>
        <dbReference type="Rhea" id="RHEA:43736"/>
        <dbReference type="Rhea" id="RHEA-COMP:10668"/>
        <dbReference type="Rhea" id="RHEA-COMP:10669"/>
        <dbReference type="ChEBI" id="CHEBI:15378"/>
        <dbReference type="ChEBI" id="CHEBI:57856"/>
        <dbReference type="ChEBI" id="CHEBI:59789"/>
        <dbReference type="ChEBI" id="CHEBI:74411"/>
        <dbReference type="ChEBI" id="CHEBI:74449"/>
        <dbReference type="EC" id="2.1.1.266"/>
    </reaction>
</comment>
<evidence type="ECO:0000256" key="1">
    <source>
        <dbReference type="HAMAP-Rule" id="MF_00934"/>
    </source>
</evidence>
<comment type="subunit">
    <text evidence="1">Monomer.</text>
</comment>
<protein>
    <recommendedName>
        <fullName evidence="1">Ribosomal RNA large subunit methyltransferase J</fullName>
        <ecNumber evidence="1">2.1.1.266</ecNumber>
    </recommendedName>
    <alternativeName>
        <fullName evidence="1">23S rRNA (adenine(2030)-N6)-methyltransferase</fullName>
    </alternativeName>
    <alternativeName>
        <fullName evidence="1">23S rRNA m6A2030 methyltransferase</fullName>
    </alternativeName>
</protein>
<dbReference type="GO" id="GO:0005829">
    <property type="term" value="C:cytosol"/>
    <property type="evidence" value="ECO:0007669"/>
    <property type="project" value="TreeGrafter"/>
</dbReference>
<feature type="binding site" evidence="1">
    <location>
        <position position="33"/>
    </location>
    <ligand>
        <name>S-adenosyl-L-methionine</name>
        <dbReference type="ChEBI" id="CHEBI:59789"/>
    </ligand>
</feature>
<dbReference type="GO" id="GO:0070475">
    <property type="term" value="P:rRNA base methylation"/>
    <property type="evidence" value="ECO:0007669"/>
    <property type="project" value="UniProtKB-UniRule"/>
</dbReference>
<dbReference type="InterPro" id="IPR007473">
    <property type="entry name" value="RlmJ"/>
</dbReference>
<keyword evidence="1" id="KW-0808">Transferase</keyword>
<dbReference type="SUPFAM" id="SSF53335">
    <property type="entry name" value="S-adenosyl-L-methionine-dependent methyltransferases"/>
    <property type="match status" value="1"/>
</dbReference>
<feature type="binding site" evidence="1">
    <location>
        <position position="129"/>
    </location>
    <ligand>
        <name>S-adenosyl-L-methionine</name>
        <dbReference type="ChEBI" id="CHEBI:59789"/>
    </ligand>
</feature>
<dbReference type="PANTHER" id="PTHR37426">
    <property type="entry name" value="RIBOSOMAL RNA LARGE SUBUNIT METHYLTRANSFERASE J"/>
    <property type="match status" value="1"/>
</dbReference>
<keyword evidence="3" id="KW-1185">Reference proteome</keyword>
<comment type="function">
    <text evidence="1">Specifically methylates the adenine in position 2030 of 23S rRNA.</text>
</comment>
<feature type="binding site" evidence="1">
    <location>
        <position position="111"/>
    </location>
    <ligand>
        <name>S-adenosyl-L-methionine</name>
        <dbReference type="ChEBI" id="CHEBI:59789"/>
    </ligand>
</feature>
<sequence length="281" mass="31281">MTLALETGAAYPACMLSYQHAYHAGNLADVHKHAALAWALDYMMKKPKPLTYIETHAGRALYDLGGAEARKTGEAAQGVARMLEQVPATHPYRVAVEKVRADHGPEAYPGSPLIAQTLLRDDDRLHLAELHPQEHAALRTSLRNRTTQIYNQDGFELALSLTPPEPRRGLMLIDPSWEVKSDYVTVPRTVQSIAARWNVGIIMIWYPILTEKPHLPMIRTLQSAFPDALTHEVAFPPAREGHRMVGSGLFVTNPPWGLEAELQHLSGSLFSDRKPPRRGGR</sequence>
<dbReference type="EC" id="2.1.1.266" evidence="1"/>
<evidence type="ECO:0000313" key="3">
    <source>
        <dbReference type="Proteomes" id="UP000005713"/>
    </source>
</evidence>
<dbReference type="EMBL" id="AAYA01000003">
    <property type="protein sequence ID" value="EBA09269.1"/>
    <property type="molecule type" value="Genomic_DNA"/>
</dbReference>
<dbReference type="Proteomes" id="UP000005713">
    <property type="component" value="Unassembled WGS sequence"/>
</dbReference>
<keyword evidence="1" id="KW-0698">rRNA processing</keyword>
<evidence type="ECO:0000313" key="2">
    <source>
        <dbReference type="EMBL" id="EBA09269.1"/>
    </source>
</evidence>
<dbReference type="Gene3D" id="3.40.50.150">
    <property type="entry name" value="Vaccinia Virus protein VP39"/>
    <property type="match status" value="1"/>
</dbReference>